<reference evidence="3" key="1">
    <citation type="journal article" date="2019" name="Int. J. Syst. Evol. Microbiol.">
        <title>The Global Catalogue of Microorganisms (GCM) 10K type strain sequencing project: providing services to taxonomists for standard genome sequencing and annotation.</title>
        <authorList>
            <consortium name="The Broad Institute Genomics Platform"/>
            <consortium name="The Broad Institute Genome Sequencing Center for Infectious Disease"/>
            <person name="Wu L."/>
            <person name="Ma J."/>
        </authorList>
    </citation>
    <scope>NUCLEOTIDE SEQUENCE [LARGE SCALE GENOMIC DNA]</scope>
    <source>
        <strain evidence="3">CGMCC 4.1721</strain>
    </source>
</reference>
<keyword evidence="1" id="KW-0812">Transmembrane</keyword>
<keyword evidence="1" id="KW-0472">Membrane</keyword>
<accession>A0ABW0AYY1</accession>
<evidence type="ECO:0000313" key="2">
    <source>
        <dbReference type="EMBL" id="MFC5170114.1"/>
    </source>
</evidence>
<feature type="transmembrane region" description="Helical" evidence="1">
    <location>
        <begin position="45"/>
        <end position="64"/>
    </location>
</feature>
<proteinExistence type="predicted"/>
<protein>
    <submittedName>
        <fullName evidence="2">Uncharacterized protein</fullName>
    </submittedName>
</protein>
<keyword evidence="3" id="KW-1185">Reference proteome</keyword>
<comment type="caution">
    <text evidence="2">The sequence shown here is derived from an EMBL/GenBank/DDBJ whole genome shotgun (WGS) entry which is preliminary data.</text>
</comment>
<dbReference type="Proteomes" id="UP001596208">
    <property type="component" value="Unassembled WGS sequence"/>
</dbReference>
<dbReference type="RefSeq" id="WP_141695656.1">
    <property type="nucleotide sequence ID" value="NZ_JBHSKI010000001.1"/>
</dbReference>
<gene>
    <name evidence="2" type="ORF">ACFPRK_05790</name>
</gene>
<feature type="transmembrane region" description="Helical" evidence="1">
    <location>
        <begin position="85"/>
        <end position="104"/>
    </location>
</feature>
<organism evidence="2 3">
    <name type="scientific">Streptomyces mutomycini</name>
    <dbReference type="NCBI Taxonomy" id="284036"/>
    <lineage>
        <taxon>Bacteria</taxon>
        <taxon>Bacillati</taxon>
        <taxon>Actinomycetota</taxon>
        <taxon>Actinomycetes</taxon>
        <taxon>Kitasatosporales</taxon>
        <taxon>Streptomycetaceae</taxon>
        <taxon>Streptomyces</taxon>
    </lineage>
</organism>
<sequence>METEQRRTGSVTRRSPYFVGATILLALAAVAGWSSLILVVRGHVIPAWVVSTSLLVISLVLTGVHKARRRFATDRAPLPRPRLPHFVLGLLAAVAGLGSAFGAVSDLTGGADYRVLQPAGPDGCVAVVRETSFLKISNGEVYAVGRTGVALRPSGSWMADDMHRPVAEGTYELRWSRSGGIFAVSGSATDPIVASEMNPLECG</sequence>
<keyword evidence="1" id="KW-1133">Transmembrane helix</keyword>
<evidence type="ECO:0000256" key="1">
    <source>
        <dbReference type="SAM" id="Phobius"/>
    </source>
</evidence>
<dbReference type="EMBL" id="JBHSKI010000001">
    <property type="protein sequence ID" value="MFC5170114.1"/>
    <property type="molecule type" value="Genomic_DNA"/>
</dbReference>
<name>A0ABW0AYY1_9ACTN</name>
<feature type="transmembrane region" description="Helical" evidence="1">
    <location>
        <begin position="16"/>
        <end position="39"/>
    </location>
</feature>
<evidence type="ECO:0000313" key="3">
    <source>
        <dbReference type="Proteomes" id="UP001596208"/>
    </source>
</evidence>